<dbReference type="CDD" id="cd07990">
    <property type="entry name" value="LPLAT_LCLAT1-like"/>
    <property type="match status" value="1"/>
</dbReference>
<dbReference type="GO" id="GO:0016746">
    <property type="term" value="F:acyltransferase activity"/>
    <property type="evidence" value="ECO:0007669"/>
    <property type="project" value="UniProtKB-KW"/>
</dbReference>
<dbReference type="InterPro" id="IPR032098">
    <property type="entry name" value="Acyltransf_C"/>
</dbReference>
<proteinExistence type="inferred from homology"/>
<keyword evidence="4" id="KW-0812">Transmembrane</keyword>
<dbReference type="EMBL" id="HBJA01124724">
    <property type="protein sequence ID" value="CAE0831668.1"/>
    <property type="molecule type" value="Transcribed_RNA"/>
</dbReference>
<dbReference type="SMART" id="SM00563">
    <property type="entry name" value="PlsC"/>
    <property type="match status" value="1"/>
</dbReference>
<feature type="transmembrane region" description="Helical" evidence="4">
    <location>
        <begin position="355"/>
        <end position="377"/>
    </location>
</feature>
<evidence type="ECO:0000256" key="4">
    <source>
        <dbReference type="SAM" id="Phobius"/>
    </source>
</evidence>
<dbReference type="Pfam" id="PF16076">
    <property type="entry name" value="Acyltransf_C"/>
    <property type="match status" value="1"/>
</dbReference>
<reference evidence="6" key="1">
    <citation type="submission" date="2021-01" db="EMBL/GenBank/DDBJ databases">
        <authorList>
            <person name="Corre E."/>
            <person name="Pelletier E."/>
            <person name="Niang G."/>
            <person name="Scheremetjew M."/>
            <person name="Finn R."/>
            <person name="Kale V."/>
            <person name="Holt S."/>
            <person name="Cochrane G."/>
            <person name="Meng A."/>
            <person name="Brown T."/>
            <person name="Cohen L."/>
        </authorList>
    </citation>
    <scope>NUCLEOTIDE SEQUENCE</scope>
    <source>
        <strain evidence="6">CCMP1594</strain>
    </source>
</reference>
<name>A0A7S4GBN8_9EUGL</name>
<dbReference type="GO" id="GO:0005783">
    <property type="term" value="C:endoplasmic reticulum"/>
    <property type="evidence" value="ECO:0007669"/>
    <property type="project" value="TreeGrafter"/>
</dbReference>
<organism evidence="6">
    <name type="scientific">Eutreptiella gymnastica</name>
    <dbReference type="NCBI Taxonomy" id="73025"/>
    <lineage>
        <taxon>Eukaryota</taxon>
        <taxon>Discoba</taxon>
        <taxon>Euglenozoa</taxon>
        <taxon>Euglenida</taxon>
        <taxon>Spirocuta</taxon>
        <taxon>Euglenophyceae</taxon>
        <taxon>Eutreptiales</taxon>
        <taxon>Eutreptiaceae</taxon>
        <taxon>Eutreptiella</taxon>
    </lineage>
</organism>
<accession>A0A7S4GBN8</accession>
<evidence type="ECO:0000256" key="3">
    <source>
        <dbReference type="ARBA" id="ARBA00023315"/>
    </source>
</evidence>
<dbReference type="InterPro" id="IPR002123">
    <property type="entry name" value="Plipid/glycerol_acylTrfase"/>
</dbReference>
<dbReference type="PANTHER" id="PTHR10983">
    <property type="entry name" value="1-ACYLGLYCEROL-3-PHOSPHATE ACYLTRANSFERASE-RELATED"/>
    <property type="match status" value="1"/>
</dbReference>
<comment type="similarity">
    <text evidence="1">Belongs to the 1-acyl-sn-glycerol-3-phosphate acyltransferase family.</text>
</comment>
<dbReference type="GO" id="GO:0036149">
    <property type="term" value="P:phosphatidylinositol acyl-chain remodeling"/>
    <property type="evidence" value="ECO:0007669"/>
    <property type="project" value="TreeGrafter"/>
</dbReference>
<protein>
    <recommendedName>
        <fullName evidence="5">Phospholipid/glycerol acyltransferase domain-containing protein</fullName>
    </recommendedName>
</protein>
<feature type="transmembrane region" description="Helical" evidence="4">
    <location>
        <begin position="102"/>
        <end position="126"/>
    </location>
</feature>
<sequence length="419" mass="47745">MVGHGPPRRPCTGHLRECAPAAPCNMGWNGTSDPPDLAPGGPMPTIPTDCPRQGLFYNAAVGFSYVFFLWLINLFGSVFMMAPALPLLLVAPALFRHWTDFCFYWGIFFSAFVLDVVWGVRIVVTGDAFRPERLISLVNHRTNFDWLYYWSFLAQYGGLSKIKIVLKGALKKAYGFSWVGQFSAFAYITRKFETDKPILHRLLTLYCTIPEYPYHFLLFPEGTDLNPRSKASSDRWAEKNGLPLWDYVLHPRTTGLNYCLEVVRARSGIDAIYDVTVGYLDGPVVSKLGIIKGQPPREVHIHIRRYPIAQVPTEAADIEKWCEQMWSEKEPMLERFYEDKQFPGPQQRPNPYHTALCLLAALYWAVFIPGCIYGVYACRAVRLWFFVCSALCAYFTHTSGLESLELKAWNIRGPPKPKD</sequence>
<dbReference type="PANTHER" id="PTHR10983:SF16">
    <property type="entry name" value="LYSOCARDIOLIPIN ACYLTRANSFERASE 1"/>
    <property type="match status" value="1"/>
</dbReference>
<evidence type="ECO:0000259" key="5">
    <source>
        <dbReference type="SMART" id="SM00563"/>
    </source>
</evidence>
<gene>
    <name evidence="6" type="ORF">EGYM00163_LOCUS42950</name>
</gene>
<evidence type="ECO:0000256" key="1">
    <source>
        <dbReference type="ARBA" id="ARBA00008655"/>
    </source>
</evidence>
<evidence type="ECO:0000256" key="2">
    <source>
        <dbReference type="ARBA" id="ARBA00022679"/>
    </source>
</evidence>
<dbReference type="AlphaFoldDB" id="A0A7S4GBN8"/>
<keyword evidence="4" id="KW-1133">Transmembrane helix</keyword>
<keyword evidence="3" id="KW-0012">Acyltransferase</keyword>
<keyword evidence="2" id="KW-0808">Transferase</keyword>
<keyword evidence="4" id="KW-0472">Membrane</keyword>
<feature type="domain" description="Phospholipid/glycerol acyltransferase" evidence="5">
    <location>
        <begin position="134"/>
        <end position="257"/>
    </location>
</feature>
<dbReference type="Pfam" id="PF01553">
    <property type="entry name" value="Acyltransferase"/>
    <property type="match status" value="1"/>
</dbReference>
<evidence type="ECO:0000313" key="6">
    <source>
        <dbReference type="EMBL" id="CAE0831668.1"/>
    </source>
</evidence>